<name>A0A922D389_CARIL</name>
<organism evidence="2 3">
    <name type="scientific">Carya illinoinensis</name>
    <name type="common">Pecan</name>
    <dbReference type="NCBI Taxonomy" id="32201"/>
    <lineage>
        <taxon>Eukaryota</taxon>
        <taxon>Viridiplantae</taxon>
        <taxon>Streptophyta</taxon>
        <taxon>Embryophyta</taxon>
        <taxon>Tracheophyta</taxon>
        <taxon>Spermatophyta</taxon>
        <taxon>Magnoliopsida</taxon>
        <taxon>eudicotyledons</taxon>
        <taxon>Gunneridae</taxon>
        <taxon>Pentapetalae</taxon>
        <taxon>rosids</taxon>
        <taxon>fabids</taxon>
        <taxon>Fagales</taxon>
        <taxon>Juglandaceae</taxon>
        <taxon>Carya</taxon>
    </lineage>
</organism>
<feature type="region of interest" description="Disordered" evidence="1">
    <location>
        <begin position="104"/>
        <end position="126"/>
    </location>
</feature>
<accession>A0A922D389</accession>
<gene>
    <name evidence="2" type="ORF">I3842_Q094200</name>
</gene>
<feature type="compositionally biased region" description="Polar residues" evidence="1">
    <location>
        <begin position="108"/>
        <end position="118"/>
    </location>
</feature>
<dbReference type="Proteomes" id="UP000811246">
    <property type="component" value="Unassembled WGS sequence"/>
</dbReference>
<protein>
    <submittedName>
        <fullName evidence="2">Uncharacterized protein</fullName>
    </submittedName>
</protein>
<dbReference type="AlphaFoldDB" id="A0A922D389"/>
<evidence type="ECO:0000313" key="2">
    <source>
        <dbReference type="EMBL" id="KAG6619502.1"/>
    </source>
</evidence>
<evidence type="ECO:0000256" key="1">
    <source>
        <dbReference type="SAM" id="MobiDB-lite"/>
    </source>
</evidence>
<evidence type="ECO:0000313" key="3">
    <source>
        <dbReference type="Proteomes" id="UP000811246"/>
    </source>
</evidence>
<sequence length="151" mass="16777">MADSCFTTNGQLVKEGRQSHSFLTNLSLSLLSLSLSLSEAHEPSSLPKPQDPSTSPKVQTFYYPEDYSPTSHDDRSGSAISELNLIDCLDVGLKIMVDVDNSDHGRKSISSPAKNKGTTHVKDQTAVKKIKRRQLMRLLLRLNHFPPCRLL</sequence>
<reference evidence="2" key="1">
    <citation type="submission" date="2021-01" db="EMBL/GenBank/DDBJ databases">
        <authorList>
            <person name="Lovell J.T."/>
            <person name="Bentley N."/>
            <person name="Bhattarai G."/>
            <person name="Jenkins J.W."/>
            <person name="Sreedasyam A."/>
            <person name="Alarcon Y."/>
            <person name="Bock C."/>
            <person name="Boston L."/>
            <person name="Carlson J."/>
            <person name="Cervantes K."/>
            <person name="Clermont K."/>
            <person name="Krom N."/>
            <person name="Kubenka K."/>
            <person name="Mamidi S."/>
            <person name="Mattison C."/>
            <person name="Monteros M."/>
            <person name="Pisani C."/>
            <person name="Plott C."/>
            <person name="Rajasekar S."/>
            <person name="Rhein H.S."/>
            <person name="Rohla C."/>
            <person name="Song M."/>
            <person name="Hilaire R.S."/>
            <person name="Shu S."/>
            <person name="Wells L."/>
            <person name="Wang X."/>
            <person name="Webber J."/>
            <person name="Heerema R.J."/>
            <person name="Klein P."/>
            <person name="Conner P."/>
            <person name="Grauke L."/>
            <person name="Grimwood J."/>
            <person name="Schmutz J."/>
            <person name="Randall J.J."/>
        </authorList>
    </citation>
    <scope>NUCLEOTIDE SEQUENCE</scope>
    <source>
        <tissue evidence="2">Leaf</tissue>
    </source>
</reference>
<dbReference type="EMBL" id="MU228949">
    <property type="protein sequence ID" value="KAG6619502.1"/>
    <property type="molecule type" value="Genomic_DNA"/>
</dbReference>
<proteinExistence type="predicted"/>
<feature type="region of interest" description="Disordered" evidence="1">
    <location>
        <begin position="41"/>
        <end position="77"/>
    </location>
</feature>
<comment type="caution">
    <text evidence="2">The sequence shown here is derived from an EMBL/GenBank/DDBJ whole genome shotgun (WGS) entry which is preliminary data.</text>
</comment>